<protein>
    <submittedName>
        <fullName evidence="3">Biotin--[acetyl-CoA-carboxylase] ligase</fullName>
        <ecNumber evidence="3">6.3.4.15</ecNumber>
    </submittedName>
</protein>
<dbReference type="EC" id="6.3.4.15" evidence="3"/>
<dbReference type="Gene3D" id="3.30.930.10">
    <property type="entry name" value="Bira Bifunctional Protein, Domain 2"/>
    <property type="match status" value="1"/>
</dbReference>
<evidence type="ECO:0000256" key="1">
    <source>
        <dbReference type="ARBA" id="ARBA00022598"/>
    </source>
</evidence>
<dbReference type="Proteomes" id="UP001524547">
    <property type="component" value="Unassembled WGS sequence"/>
</dbReference>
<name>A0ABT1VYI0_9PROT</name>
<keyword evidence="1 3" id="KW-0436">Ligase</keyword>
<dbReference type="SUPFAM" id="SSF55681">
    <property type="entry name" value="Class II aaRS and biotin synthetases"/>
    <property type="match status" value="1"/>
</dbReference>
<dbReference type="CDD" id="cd16442">
    <property type="entry name" value="BPL"/>
    <property type="match status" value="1"/>
</dbReference>
<dbReference type="Pfam" id="PF03099">
    <property type="entry name" value="BPL_LplA_LipB"/>
    <property type="match status" value="1"/>
</dbReference>
<organism evidence="3 4">
    <name type="scientific">Rhizosaccharibacter radicis</name>
    <dbReference type="NCBI Taxonomy" id="2782605"/>
    <lineage>
        <taxon>Bacteria</taxon>
        <taxon>Pseudomonadati</taxon>
        <taxon>Pseudomonadota</taxon>
        <taxon>Alphaproteobacteria</taxon>
        <taxon>Acetobacterales</taxon>
        <taxon>Acetobacteraceae</taxon>
        <taxon>Rhizosaccharibacter</taxon>
    </lineage>
</organism>
<dbReference type="PROSITE" id="PS51733">
    <property type="entry name" value="BPL_LPL_CATALYTIC"/>
    <property type="match status" value="1"/>
</dbReference>
<dbReference type="NCBIfam" id="TIGR00121">
    <property type="entry name" value="birA_ligase"/>
    <property type="match status" value="1"/>
</dbReference>
<reference evidence="3 4" key="1">
    <citation type="submission" date="2022-06" db="EMBL/GenBank/DDBJ databases">
        <title>Rhizosaccharibacter gen. nov. sp. nov. KSS12, endophytic bacteria isolated from sugarcane.</title>
        <authorList>
            <person name="Pitiwittayakul N."/>
        </authorList>
    </citation>
    <scope>NUCLEOTIDE SEQUENCE [LARGE SCALE GENOMIC DNA]</scope>
    <source>
        <strain evidence="3 4">KSS12</strain>
    </source>
</reference>
<gene>
    <name evidence="3" type="ORF">NFI88_11205</name>
</gene>
<sequence length="251" mass="26514">MSGVAWRLQCHDSLPSTSDAVIEAAEAGEPAGLAILARRQTRGRGSRGRSWVEPPEGNLAVTVLLRPDDMLDVPAVWPFVAGLALHDALVEAAGIAERDVHRLILKWPNDIMLDGRKLAGILVERGVSDGVTAWLAIGFGANLVLAPSGPGISAAALTSLGVCCSPEHVAHRLLAALDKWQDALRDRGFGAIRSTWLERAHPVGTEIRCVVSGISRSGRFSGLAEDGALLLQDAGNLLRVDTGHILMPAEG</sequence>
<dbReference type="RefSeq" id="WP_422920143.1">
    <property type="nucleotide sequence ID" value="NZ_JAMZEJ010000006.1"/>
</dbReference>
<dbReference type="InterPro" id="IPR004143">
    <property type="entry name" value="BPL_LPL_catalytic"/>
</dbReference>
<dbReference type="GO" id="GO:0004077">
    <property type="term" value="F:biotin--[biotin carboxyl-carrier protein] ligase activity"/>
    <property type="evidence" value="ECO:0007669"/>
    <property type="project" value="UniProtKB-EC"/>
</dbReference>
<evidence type="ECO:0000259" key="2">
    <source>
        <dbReference type="PROSITE" id="PS51733"/>
    </source>
</evidence>
<accession>A0ABT1VYI0</accession>
<dbReference type="EMBL" id="JAMZEJ010000006">
    <property type="protein sequence ID" value="MCQ8241403.1"/>
    <property type="molecule type" value="Genomic_DNA"/>
</dbReference>
<proteinExistence type="predicted"/>
<dbReference type="PANTHER" id="PTHR12835">
    <property type="entry name" value="BIOTIN PROTEIN LIGASE"/>
    <property type="match status" value="1"/>
</dbReference>
<dbReference type="InterPro" id="IPR004408">
    <property type="entry name" value="Biotin_CoA_COase_ligase"/>
</dbReference>
<evidence type="ECO:0000313" key="3">
    <source>
        <dbReference type="EMBL" id="MCQ8241403.1"/>
    </source>
</evidence>
<evidence type="ECO:0000313" key="4">
    <source>
        <dbReference type="Proteomes" id="UP001524547"/>
    </source>
</evidence>
<comment type="caution">
    <text evidence="3">The sequence shown here is derived from an EMBL/GenBank/DDBJ whole genome shotgun (WGS) entry which is preliminary data.</text>
</comment>
<dbReference type="PANTHER" id="PTHR12835:SF5">
    <property type="entry name" value="BIOTIN--PROTEIN LIGASE"/>
    <property type="match status" value="1"/>
</dbReference>
<dbReference type="InterPro" id="IPR045864">
    <property type="entry name" value="aa-tRNA-synth_II/BPL/LPL"/>
</dbReference>
<keyword evidence="4" id="KW-1185">Reference proteome</keyword>
<feature type="domain" description="BPL/LPL catalytic" evidence="2">
    <location>
        <begin position="7"/>
        <end position="185"/>
    </location>
</feature>